<reference evidence="2 3" key="1">
    <citation type="submission" date="2018-02" db="EMBL/GenBank/DDBJ databases">
        <authorList>
            <person name="Cohen D.B."/>
            <person name="Kent A.D."/>
        </authorList>
    </citation>
    <scope>NUCLEOTIDE SEQUENCE [LARGE SCALE GENOMIC DNA]</scope>
    <source>
        <strain evidence="2">1</strain>
    </source>
</reference>
<dbReference type="EMBL" id="LT985188">
    <property type="protein sequence ID" value="SPD85233.1"/>
    <property type="molecule type" value="Genomic_DNA"/>
</dbReference>
<comment type="similarity">
    <text evidence="1">Belongs to the fructosamine kinase family.</text>
</comment>
<keyword evidence="1" id="KW-0808">Transferase</keyword>
<dbReference type="AlphaFoldDB" id="A0A2N9JBU7"/>
<dbReference type="Pfam" id="PF03881">
    <property type="entry name" value="Fructosamin_kin"/>
    <property type="match status" value="1"/>
</dbReference>
<dbReference type="Gene3D" id="1.10.510.10">
    <property type="entry name" value="Transferase(Phosphotransferase) domain 1"/>
    <property type="match status" value="1"/>
</dbReference>
<dbReference type="Gene3D" id="3.30.200.20">
    <property type="entry name" value="Phosphorylase Kinase, domain 1"/>
    <property type="match status" value="1"/>
</dbReference>
<proteinExistence type="inferred from homology"/>
<evidence type="ECO:0000313" key="2">
    <source>
        <dbReference type="EMBL" id="SPD85233.1"/>
    </source>
</evidence>
<sequence>MAYTKTRADAPEGFFAAEAAGLRWLAVPGGVPVVGVHDVSRTRLVIDRVETGPAKAQAAEQFGRQLVRTHDAGASWFGVGPDGGPGLGWIGDAPLPLRATPAAGWGVWYAEDRLLHHALRAGLHDPALTRVVDRLAAGEFDDDAPPARLHGDLWSGNVLWSPSGVVLIDPAAHGGHRLTDLAMLALFGTPHLARIHAAYDEASTWLPGGWRELIGLHQLHPLLVHADLFGGGYGARAIEVARRYA</sequence>
<evidence type="ECO:0000256" key="1">
    <source>
        <dbReference type="PIRNR" id="PIRNR006221"/>
    </source>
</evidence>
<dbReference type="GO" id="GO:0016301">
    <property type="term" value="F:kinase activity"/>
    <property type="evidence" value="ECO:0007669"/>
    <property type="project" value="UniProtKB-UniRule"/>
</dbReference>
<dbReference type="PANTHER" id="PTHR12149:SF8">
    <property type="entry name" value="PROTEIN-RIBULOSAMINE 3-KINASE"/>
    <property type="match status" value="1"/>
</dbReference>
<keyword evidence="3" id="KW-1185">Reference proteome</keyword>
<dbReference type="PIRSF" id="PIRSF006221">
    <property type="entry name" value="Ketosamine-3-kinase"/>
    <property type="match status" value="1"/>
</dbReference>
<dbReference type="InterPro" id="IPR016477">
    <property type="entry name" value="Fructo-/Ketosamine-3-kinase"/>
</dbReference>
<name>A0A2N9JBU7_9ACTN</name>
<protein>
    <submittedName>
        <fullName evidence="2">Fructosamine kinase</fullName>
    </submittedName>
</protein>
<dbReference type="SUPFAM" id="SSF56112">
    <property type="entry name" value="Protein kinase-like (PK-like)"/>
    <property type="match status" value="1"/>
</dbReference>
<keyword evidence="1 2" id="KW-0418">Kinase</keyword>
<dbReference type="KEGG" id="mgg:MPLG2_0197"/>
<dbReference type="Gene3D" id="1.20.1270.240">
    <property type="match status" value="1"/>
</dbReference>
<gene>
    <name evidence="2" type="ORF">MPLG2_0197</name>
</gene>
<dbReference type="PANTHER" id="PTHR12149">
    <property type="entry name" value="FRUCTOSAMINE 3 KINASE-RELATED PROTEIN"/>
    <property type="match status" value="1"/>
</dbReference>
<organism evidence="2 3">
    <name type="scientific">Micropruina glycogenica</name>
    <dbReference type="NCBI Taxonomy" id="75385"/>
    <lineage>
        <taxon>Bacteria</taxon>
        <taxon>Bacillati</taxon>
        <taxon>Actinomycetota</taxon>
        <taxon>Actinomycetes</taxon>
        <taxon>Propionibacteriales</taxon>
        <taxon>Nocardioidaceae</taxon>
        <taxon>Micropruina</taxon>
    </lineage>
</organism>
<dbReference type="Proteomes" id="UP000238164">
    <property type="component" value="Chromosome 1"/>
</dbReference>
<dbReference type="RefSeq" id="WP_231935738.1">
    <property type="nucleotide sequence ID" value="NZ_BAAAGO010000012.1"/>
</dbReference>
<dbReference type="InterPro" id="IPR011009">
    <property type="entry name" value="Kinase-like_dom_sf"/>
</dbReference>
<accession>A0A2N9JBU7</accession>
<evidence type="ECO:0000313" key="3">
    <source>
        <dbReference type="Proteomes" id="UP000238164"/>
    </source>
</evidence>